<sequence>MMVRSGKPFSCIFVLLEHFASLCENFAWSCEIAFHIALMCCSQHPSCFISHDCAKISHVITQVHGIASKPKPKKKKHDISKRTKLTNAHLPELFQNLKDGDSSK</sequence>
<organism evidence="2 3">
    <name type="scientific">Vitis vinifera</name>
    <name type="common">Grape</name>
    <dbReference type="NCBI Taxonomy" id="29760"/>
    <lineage>
        <taxon>Eukaryota</taxon>
        <taxon>Viridiplantae</taxon>
        <taxon>Streptophyta</taxon>
        <taxon>Embryophyta</taxon>
        <taxon>Tracheophyta</taxon>
        <taxon>Spermatophyta</taxon>
        <taxon>Magnoliopsida</taxon>
        <taxon>eudicotyledons</taxon>
        <taxon>Gunneridae</taxon>
        <taxon>Pentapetalae</taxon>
        <taxon>rosids</taxon>
        <taxon>Vitales</taxon>
        <taxon>Vitaceae</taxon>
        <taxon>Viteae</taxon>
        <taxon>Vitis</taxon>
    </lineage>
</organism>
<dbReference type="Proteomes" id="UP000288805">
    <property type="component" value="Unassembled WGS sequence"/>
</dbReference>
<evidence type="ECO:0000256" key="1">
    <source>
        <dbReference type="SAM" id="SignalP"/>
    </source>
</evidence>
<evidence type="ECO:0000313" key="3">
    <source>
        <dbReference type="Proteomes" id="UP000288805"/>
    </source>
</evidence>
<keyword evidence="1" id="KW-0732">Signal</keyword>
<dbReference type="EMBL" id="QGNW01001964">
    <property type="protein sequence ID" value="RVW27141.1"/>
    <property type="molecule type" value="Genomic_DNA"/>
</dbReference>
<reference evidence="2 3" key="1">
    <citation type="journal article" date="2018" name="PLoS Genet.">
        <title>Population sequencing reveals clonal diversity and ancestral inbreeding in the grapevine cultivar Chardonnay.</title>
        <authorList>
            <person name="Roach M.J."/>
            <person name="Johnson D.L."/>
            <person name="Bohlmann J."/>
            <person name="van Vuuren H.J."/>
            <person name="Jones S.J."/>
            <person name="Pretorius I.S."/>
            <person name="Schmidt S.A."/>
            <person name="Borneman A.R."/>
        </authorList>
    </citation>
    <scope>NUCLEOTIDE SEQUENCE [LARGE SCALE GENOMIC DNA]</scope>
    <source>
        <strain evidence="3">cv. Chardonnay</strain>
        <tissue evidence="2">Leaf</tissue>
    </source>
</reference>
<gene>
    <name evidence="2" type="ORF">CK203_087753</name>
</gene>
<dbReference type="AlphaFoldDB" id="A0A438CVD8"/>
<feature type="chain" id="PRO_5019190404" evidence="1">
    <location>
        <begin position="26"/>
        <end position="104"/>
    </location>
</feature>
<feature type="signal peptide" evidence="1">
    <location>
        <begin position="1"/>
        <end position="25"/>
    </location>
</feature>
<proteinExistence type="predicted"/>
<protein>
    <submittedName>
        <fullName evidence="2">Uncharacterized protein</fullName>
    </submittedName>
</protein>
<comment type="caution">
    <text evidence="2">The sequence shown here is derived from an EMBL/GenBank/DDBJ whole genome shotgun (WGS) entry which is preliminary data.</text>
</comment>
<name>A0A438CVD8_VITVI</name>
<evidence type="ECO:0000313" key="2">
    <source>
        <dbReference type="EMBL" id="RVW27141.1"/>
    </source>
</evidence>
<accession>A0A438CVD8</accession>